<evidence type="ECO:0000313" key="2">
    <source>
        <dbReference type="WBParaSite" id="TMUE_2000008781.1"/>
    </source>
</evidence>
<organism evidence="1 2">
    <name type="scientific">Trichuris muris</name>
    <name type="common">Mouse whipworm</name>
    <dbReference type="NCBI Taxonomy" id="70415"/>
    <lineage>
        <taxon>Eukaryota</taxon>
        <taxon>Metazoa</taxon>
        <taxon>Ecdysozoa</taxon>
        <taxon>Nematoda</taxon>
        <taxon>Enoplea</taxon>
        <taxon>Dorylaimia</taxon>
        <taxon>Trichinellida</taxon>
        <taxon>Trichuridae</taxon>
        <taxon>Trichuris</taxon>
    </lineage>
</organism>
<dbReference type="PANTHER" id="PTHR22954:SF3">
    <property type="entry name" value="PROTEIN CBG08539"/>
    <property type="match status" value="1"/>
</dbReference>
<dbReference type="Pfam" id="PF03564">
    <property type="entry name" value="DUF1759"/>
    <property type="match status" value="1"/>
</dbReference>
<dbReference type="WBParaSite" id="TMUE_2000008781.1">
    <property type="protein sequence ID" value="TMUE_2000008781.1"/>
    <property type="gene ID" value="WBGene00300406"/>
</dbReference>
<proteinExistence type="predicted"/>
<dbReference type="PANTHER" id="PTHR22954">
    <property type="entry name" value="RETROVIRAL PROTEASE-RELATED"/>
    <property type="match status" value="1"/>
</dbReference>
<reference evidence="2" key="1">
    <citation type="submission" date="2019-12" db="UniProtKB">
        <authorList>
            <consortium name="WormBaseParasite"/>
        </authorList>
    </citation>
    <scope>IDENTIFICATION</scope>
</reference>
<evidence type="ECO:0000313" key="1">
    <source>
        <dbReference type="Proteomes" id="UP000046395"/>
    </source>
</evidence>
<dbReference type="AlphaFoldDB" id="A0A5S6QN50"/>
<dbReference type="Proteomes" id="UP000046395">
    <property type="component" value="Unassembled WGS sequence"/>
</dbReference>
<dbReference type="InterPro" id="IPR005312">
    <property type="entry name" value="DUF1759"/>
</dbReference>
<dbReference type="STRING" id="70415.A0A5S6QN50"/>
<accession>A0A5S6QN50</accession>
<name>A0A5S6QN50_TRIMR</name>
<keyword evidence="1" id="KW-1185">Reference proteome</keyword>
<sequence>MTEQLKRSCAGLKGRVTFLMRELAEAMATGKEPYLVEDMEVSLNGYVARTKEIQEELERMLTDDDQLSDEVTSWMKFESEVRQIRTEVRKYLEDTGKKAESTKGSEVISYPGPLTGPLLPKWKLPTFDGNVLEFTAFWDQYEAGVHSRTDLNDVTKLVCLRSALSGNALKAIDGFSVTNANYSAVVDALKQRFGRRRAIVECHVKNLLSLGRAYGCINAAELRQFFDALNLHI</sequence>
<protein>
    <submittedName>
        <fullName evidence="2">Uncharacterized protein</fullName>
    </submittedName>
</protein>